<evidence type="ECO:0000256" key="4">
    <source>
        <dbReference type="PIRSR" id="PIRSR606710-1"/>
    </source>
</evidence>
<dbReference type="EC" id="3.2.1.72" evidence="8"/>
<evidence type="ECO:0000313" key="8">
    <source>
        <dbReference type="EMBL" id="AOR74061.1"/>
    </source>
</evidence>
<dbReference type="Gene3D" id="2.115.10.20">
    <property type="entry name" value="Glycosyl hydrolase domain, family 43"/>
    <property type="match status" value="1"/>
</dbReference>
<evidence type="ECO:0000256" key="1">
    <source>
        <dbReference type="ARBA" id="ARBA00009865"/>
    </source>
</evidence>
<dbReference type="InterPro" id="IPR051795">
    <property type="entry name" value="Glycosyl_Hydrlase_43"/>
</dbReference>
<dbReference type="Pfam" id="PF04616">
    <property type="entry name" value="Glyco_hydro_43"/>
    <property type="match status" value="1"/>
</dbReference>
<sequence>MMLTYQNPVRRGMYPDPSIVRVEDTFYMVNSTFEYYPGVALARSKDLINWEELPGIATKPEQADLRHSKSNEGIFAATIRYHEGHFYVVTTNFAEFKTFILKGTLVGDQIKWEDSRVEVDVPGIDPDLFFEDGRTYLQFTGYIDDKGTKAIRQVEINLSTGKILDGPKILTYGTGGRDVEGPHILKKDGNYYLLVAEGGTGQGHMITIFKGPSVWGPFEDEPGVNPLFTNRDRAEMSLQNVGHSDLFTDARGNWWLTCLATRPAAVGFSQITNIGRESLLYPVTWDGTWPKIYNGRPEETVDLSNYPKHAELLPTHQESSHFEDNFEKGLANGWLTLRDGLGDDLIVANNQLVLHGRTISLAELGTPTFLGLRQAEHHESLTLTLDPDQSDLSTGSLGLMTVINVDHYAGVMLEQANDGGVDVYRDQQVADIKVHRLMGHLAGLPRTLTVTSTNATKVYEAVLGEQKVSFEVAAINLSNEALAALNTGDLQGPYVTNGATMVLDSVVRNPLGEENDG</sequence>
<dbReference type="Proteomes" id="UP000094714">
    <property type="component" value="Chromosome"/>
</dbReference>
<keyword evidence="3 6" id="KW-0326">Glycosidase</keyword>
<dbReference type="Gene3D" id="2.60.120.200">
    <property type="match status" value="1"/>
</dbReference>
<dbReference type="PANTHER" id="PTHR42812">
    <property type="entry name" value="BETA-XYLOSIDASE"/>
    <property type="match status" value="1"/>
</dbReference>
<organism evidence="8 9">
    <name type="scientific">Limosilactobacillus fermentum</name>
    <name type="common">Lactobacillus fermentum</name>
    <dbReference type="NCBI Taxonomy" id="1613"/>
    <lineage>
        <taxon>Bacteria</taxon>
        <taxon>Bacillati</taxon>
        <taxon>Bacillota</taxon>
        <taxon>Bacilli</taxon>
        <taxon>Lactobacillales</taxon>
        <taxon>Lactobacillaceae</taxon>
        <taxon>Limosilactobacillus</taxon>
    </lineage>
</organism>
<feature type="active site" description="Proton donor" evidence="4">
    <location>
        <position position="180"/>
    </location>
</feature>
<evidence type="ECO:0000259" key="7">
    <source>
        <dbReference type="Pfam" id="PF17851"/>
    </source>
</evidence>
<feature type="site" description="Important for catalytic activity, responsible for pKa modulation of the active site Glu and correct orientation of both the proton donor and substrate" evidence="5">
    <location>
        <position position="125"/>
    </location>
</feature>
<dbReference type="InterPro" id="IPR041542">
    <property type="entry name" value="GH43_C2"/>
</dbReference>
<dbReference type="CDD" id="cd18617">
    <property type="entry name" value="GH43_XynB-like"/>
    <property type="match status" value="1"/>
</dbReference>
<feature type="domain" description="Beta-xylosidase C-terminal Concanavalin A-like" evidence="7">
    <location>
        <begin position="324"/>
        <end position="423"/>
    </location>
</feature>
<evidence type="ECO:0000256" key="5">
    <source>
        <dbReference type="PIRSR" id="PIRSR606710-2"/>
    </source>
</evidence>
<dbReference type="AlphaFoldDB" id="A0A1D7ZW31"/>
<evidence type="ECO:0000313" key="9">
    <source>
        <dbReference type="Proteomes" id="UP000094714"/>
    </source>
</evidence>
<dbReference type="EMBL" id="CP017151">
    <property type="protein sequence ID" value="AOR74061.1"/>
    <property type="molecule type" value="Genomic_DNA"/>
</dbReference>
<reference evidence="8 9" key="1">
    <citation type="submission" date="2016-09" db="EMBL/GenBank/DDBJ databases">
        <title>Genome Sequence of the Lactobacillus fermentum strain NCC2970 (CNCM I-5068).</title>
        <authorList>
            <person name="Barretto C."/>
            <person name="Ngom-Bru C."/>
            <person name="Genevaz A."/>
            <person name="Fournier C."/>
            <person name="Moine D."/>
            <person name="Kassam M."/>
            <person name="Iltis A."/>
            <person name="Sagory-Zalkind P."/>
            <person name="Faucherand G."/>
            <person name="Descombes P."/>
            <person name="Duboux S."/>
        </authorList>
    </citation>
    <scope>NUCLEOTIDE SEQUENCE [LARGE SCALE GENOMIC DNA]</scope>
    <source>
        <strain evidence="8 9">NCC2970</strain>
    </source>
</reference>
<dbReference type="InterPro" id="IPR006710">
    <property type="entry name" value="Glyco_hydro_43"/>
</dbReference>
<dbReference type="SUPFAM" id="SSF75005">
    <property type="entry name" value="Arabinanase/levansucrase/invertase"/>
    <property type="match status" value="1"/>
</dbReference>
<dbReference type="GO" id="GO:0033914">
    <property type="term" value="F:xylan 1,3-beta-xylosidase activity"/>
    <property type="evidence" value="ECO:0007669"/>
    <property type="project" value="UniProtKB-EC"/>
</dbReference>
<name>A0A1D7ZW31_LIMFE</name>
<proteinExistence type="inferred from homology"/>
<evidence type="ECO:0000256" key="2">
    <source>
        <dbReference type="ARBA" id="ARBA00022801"/>
    </source>
</evidence>
<gene>
    <name evidence="8" type="ORF">LACFE_CDS0594</name>
</gene>
<comment type="similarity">
    <text evidence="1 6">Belongs to the glycosyl hydrolase 43 family.</text>
</comment>
<evidence type="ECO:0000256" key="3">
    <source>
        <dbReference type="ARBA" id="ARBA00023295"/>
    </source>
</evidence>
<protein>
    <submittedName>
        <fullName evidence="8">Xylan 1,3-beta-xylosidase</fullName>
        <ecNumber evidence="8">3.2.1.72</ecNumber>
    </submittedName>
</protein>
<accession>A0A1D7ZW31</accession>
<dbReference type="GO" id="GO:0005975">
    <property type="term" value="P:carbohydrate metabolic process"/>
    <property type="evidence" value="ECO:0007669"/>
    <property type="project" value="InterPro"/>
</dbReference>
<dbReference type="PANTHER" id="PTHR42812:SF12">
    <property type="entry name" value="BETA-XYLOSIDASE-RELATED"/>
    <property type="match status" value="1"/>
</dbReference>
<dbReference type="PATRIC" id="fig|1613.112.peg.625"/>
<dbReference type="InterPro" id="IPR023296">
    <property type="entry name" value="Glyco_hydro_beta-prop_sf"/>
</dbReference>
<keyword evidence="2 6" id="KW-0378">Hydrolase</keyword>
<dbReference type="Pfam" id="PF17851">
    <property type="entry name" value="GH43_C2"/>
    <property type="match status" value="1"/>
</dbReference>
<feature type="active site" description="Proton acceptor" evidence="4">
    <location>
        <position position="16"/>
    </location>
</feature>
<evidence type="ECO:0000256" key="6">
    <source>
        <dbReference type="RuleBase" id="RU361187"/>
    </source>
</evidence>